<reference evidence="1" key="1">
    <citation type="submission" date="2023-10" db="EMBL/GenBank/DDBJ databases">
        <authorList>
            <person name="Chen Y."/>
            <person name="Shah S."/>
            <person name="Dougan E. K."/>
            <person name="Thang M."/>
            <person name="Chan C."/>
        </authorList>
    </citation>
    <scope>NUCLEOTIDE SEQUENCE [LARGE SCALE GENOMIC DNA]</scope>
</reference>
<dbReference type="EMBL" id="CAUYUJ010016644">
    <property type="protein sequence ID" value="CAK0867443.1"/>
    <property type="molecule type" value="Genomic_DNA"/>
</dbReference>
<protein>
    <submittedName>
        <fullName evidence="1">Uncharacterized protein</fullName>
    </submittedName>
</protein>
<comment type="caution">
    <text evidence="1">The sequence shown here is derived from an EMBL/GenBank/DDBJ whole genome shotgun (WGS) entry which is preliminary data.</text>
</comment>
<evidence type="ECO:0000313" key="1">
    <source>
        <dbReference type="EMBL" id="CAK0867443.1"/>
    </source>
</evidence>
<organism evidence="1 2">
    <name type="scientific">Prorocentrum cordatum</name>
    <dbReference type="NCBI Taxonomy" id="2364126"/>
    <lineage>
        <taxon>Eukaryota</taxon>
        <taxon>Sar</taxon>
        <taxon>Alveolata</taxon>
        <taxon>Dinophyceae</taxon>
        <taxon>Prorocentrales</taxon>
        <taxon>Prorocentraceae</taxon>
        <taxon>Prorocentrum</taxon>
    </lineage>
</organism>
<evidence type="ECO:0000313" key="2">
    <source>
        <dbReference type="Proteomes" id="UP001189429"/>
    </source>
</evidence>
<name>A0ABN9V624_9DINO</name>
<sequence length="286" mass="32664">MPRSSFPLSLIQMLRSGRYQTQSGLAAPLRPLSGDPYFSVCADGTSLSDHVGLASHLGPAITIYPQFLPAPLLPVGHEEKNKARMQPSANTSHHLCVCPAQFQRFQVYCEGVSEAAGGSVKVYLYTYHSVGDANFSQQHDDRLVRVLRRVRYNFSRYLTTARIRIREKDEDTGILNWDVERDENALIMDSLMKVLELVLQEKSTDAVMLTRVDRRRRDPRTLANVRWNVTDVAQREGVNSLKREKRPYDPFFALPIKHVELFIPVFEDVAVNIFNSMPIRARCFRL</sequence>
<proteinExistence type="predicted"/>
<gene>
    <name evidence="1" type="ORF">PCOR1329_LOCUS54377</name>
</gene>
<accession>A0ABN9V624</accession>
<dbReference type="Proteomes" id="UP001189429">
    <property type="component" value="Unassembled WGS sequence"/>
</dbReference>
<keyword evidence="2" id="KW-1185">Reference proteome</keyword>